<dbReference type="Proteomes" id="UP000789920">
    <property type="component" value="Unassembled WGS sequence"/>
</dbReference>
<proteinExistence type="predicted"/>
<comment type="caution">
    <text evidence="1">The sequence shown here is derived from an EMBL/GenBank/DDBJ whole genome shotgun (WGS) entry which is preliminary data.</text>
</comment>
<gene>
    <name evidence="1" type="ORF">RPERSI_LOCUS23641</name>
</gene>
<dbReference type="EMBL" id="CAJVQC010074249">
    <property type="protein sequence ID" value="CAG8812907.1"/>
    <property type="molecule type" value="Genomic_DNA"/>
</dbReference>
<organism evidence="1 2">
    <name type="scientific">Racocetra persica</name>
    <dbReference type="NCBI Taxonomy" id="160502"/>
    <lineage>
        <taxon>Eukaryota</taxon>
        <taxon>Fungi</taxon>
        <taxon>Fungi incertae sedis</taxon>
        <taxon>Mucoromycota</taxon>
        <taxon>Glomeromycotina</taxon>
        <taxon>Glomeromycetes</taxon>
        <taxon>Diversisporales</taxon>
        <taxon>Gigasporaceae</taxon>
        <taxon>Racocetra</taxon>
    </lineage>
</organism>
<sequence length="66" mass="7447">INILRDPIRKQYCTPIPTKAIAEVDSTLKYIIIKTIIYEIISYITLLDTALPTIKQVTITNAAQLT</sequence>
<feature type="non-terminal residue" evidence="1">
    <location>
        <position position="66"/>
    </location>
</feature>
<accession>A0ACA9RW46</accession>
<reference evidence="1" key="1">
    <citation type="submission" date="2021-06" db="EMBL/GenBank/DDBJ databases">
        <authorList>
            <person name="Kallberg Y."/>
            <person name="Tangrot J."/>
            <person name="Rosling A."/>
        </authorList>
    </citation>
    <scope>NUCLEOTIDE SEQUENCE</scope>
    <source>
        <strain evidence="1">MA461A</strain>
    </source>
</reference>
<keyword evidence="2" id="KW-1185">Reference proteome</keyword>
<name>A0ACA9RW46_9GLOM</name>
<evidence type="ECO:0000313" key="1">
    <source>
        <dbReference type="EMBL" id="CAG8812907.1"/>
    </source>
</evidence>
<evidence type="ECO:0000313" key="2">
    <source>
        <dbReference type="Proteomes" id="UP000789920"/>
    </source>
</evidence>
<feature type="non-terminal residue" evidence="1">
    <location>
        <position position="1"/>
    </location>
</feature>
<protein>
    <submittedName>
        <fullName evidence="1">5135_t:CDS:1</fullName>
    </submittedName>
</protein>